<protein>
    <submittedName>
        <fullName evidence="2">Uncharacterized protein</fullName>
    </submittedName>
</protein>
<dbReference type="Proteomes" id="UP000053780">
    <property type="component" value="Unassembled WGS sequence"/>
</dbReference>
<evidence type="ECO:0000313" key="3">
    <source>
        <dbReference type="Proteomes" id="UP000053780"/>
    </source>
</evidence>
<sequence>MGKLKRVVFLYSIGCEHLCDVCNVNKGDDNKGDVSGDVNKVNVCNVSGNGNVIEVGKNVVDVRNVNNVNKNNVNGNMNNIVDHIKDINKESNINKDNNINFNKDNNINFNKESKRNNKLQNKRNLKIKSSTKRGNINLSDGRSENITREVSENREIDYNNVVGDNVMDNIREGDNNVVGDNVVDNIRVVDNREDGEISGTSNNNINTNKSNNITNGTNNNNININNTNNNTNNNTHNNTNTNNTLYNNTNNIITPLDNTPSKHKINISTKQLKICKSVDLLAWDDEHLFLSSTTTLYKFKFHEFIDIRTTPILSKL</sequence>
<evidence type="ECO:0000313" key="2">
    <source>
        <dbReference type="EMBL" id="EQB62304.1"/>
    </source>
</evidence>
<evidence type="ECO:0000256" key="1">
    <source>
        <dbReference type="SAM" id="MobiDB-lite"/>
    </source>
</evidence>
<feature type="compositionally biased region" description="Low complexity" evidence="1">
    <location>
        <begin position="202"/>
        <end position="218"/>
    </location>
</feature>
<dbReference type="VEuPathDB" id="MicrosporidiaDB:NAPIS_ORF00118"/>
<feature type="region of interest" description="Disordered" evidence="1">
    <location>
        <begin position="194"/>
        <end position="218"/>
    </location>
</feature>
<dbReference type="AlphaFoldDB" id="T0LDF3"/>
<dbReference type="EMBL" id="KE646904">
    <property type="protein sequence ID" value="EQB62304.1"/>
    <property type="molecule type" value="Genomic_DNA"/>
</dbReference>
<keyword evidence="3" id="KW-1185">Reference proteome</keyword>
<proteinExistence type="predicted"/>
<dbReference type="HOGENOM" id="CLU_881549_0_0_1"/>
<name>T0LDF3_9MICR</name>
<feature type="non-terminal residue" evidence="2">
    <location>
        <position position="316"/>
    </location>
</feature>
<accession>T0LDF3</accession>
<reference evidence="2 3" key="1">
    <citation type="journal article" date="2013" name="BMC Genomics">
        <title>Genome sequencing and comparative genomics of honey bee microsporidia, Nosema apis reveal novel insights into host-parasite interactions.</title>
        <authorList>
            <person name="Chen Yp."/>
            <person name="Pettis J.S."/>
            <person name="Zhao Y."/>
            <person name="Liu X."/>
            <person name="Tallon L.J."/>
            <person name="Sadzewicz L.D."/>
            <person name="Li R."/>
            <person name="Zheng H."/>
            <person name="Huang S."/>
            <person name="Zhang X."/>
            <person name="Hamilton M.C."/>
            <person name="Pernal S.F."/>
            <person name="Melathopoulos A.P."/>
            <person name="Yan X."/>
            <person name="Evans J.D."/>
        </authorList>
    </citation>
    <scope>NUCLEOTIDE SEQUENCE [LARGE SCALE GENOMIC DNA]</scope>
    <source>
        <strain evidence="2 3">BRL 01</strain>
    </source>
</reference>
<organism evidence="2 3">
    <name type="scientific">Vairimorpha apis BRL 01</name>
    <dbReference type="NCBI Taxonomy" id="1037528"/>
    <lineage>
        <taxon>Eukaryota</taxon>
        <taxon>Fungi</taxon>
        <taxon>Fungi incertae sedis</taxon>
        <taxon>Microsporidia</taxon>
        <taxon>Nosematidae</taxon>
        <taxon>Vairimorpha</taxon>
    </lineage>
</organism>
<gene>
    <name evidence="2" type="ORF">NAPIS_ORF00118</name>
</gene>